<organism evidence="11 12">
    <name type="scientific">Methanolapillus africanus</name>
    <dbReference type="NCBI Taxonomy" id="3028297"/>
    <lineage>
        <taxon>Archaea</taxon>
        <taxon>Methanobacteriati</taxon>
        <taxon>Methanobacteriota</taxon>
        <taxon>Stenosarchaea group</taxon>
        <taxon>Methanomicrobia</taxon>
        <taxon>Methanosarcinales</taxon>
        <taxon>Methanosarcinaceae</taxon>
        <taxon>Methanolapillus</taxon>
    </lineage>
</organism>
<comment type="catalytic activity">
    <reaction evidence="8">
        <text>Ni-sirohydrochlorin + 2 L-glutamine + 2 ATP + 2 H2O = Ni-sirohydrochlorin a,c-diamide + 2 L-glutamate + 2 ADP + 2 phosphate + 2 H(+)</text>
        <dbReference type="Rhea" id="RHEA:52896"/>
        <dbReference type="ChEBI" id="CHEBI:15377"/>
        <dbReference type="ChEBI" id="CHEBI:15378"/>
        <dbReference type="ChEBI" id="CHEBI:29985"/>
        <dbReference type="ChEBI" id="CHEBI:30616"/>
        <dbReference type="ChEBI" id="CHEBI:43474"/>
        <dbReference type="ChEBI" id="CHEBI:58359"/>
        <dbReference type="ChEBI" id="CHEBI:136841"/>
        <dbReference type="ChEBI" id="CHEBI:136887"/>
        <dbReference type="ChEBI" id="CHEBI:456216"/>
        <dbReference type="EC" id="6.3.5.12"/>
    </reaction>
</comment>
<comment type="cofactor">
    <cofactor evidence="1 8">
        <name>Mg(2+)</name>
        <dbReference type="ChEBI" id="CHEBI:18420"/>
    </cofactor>
</comment>
<evidence type="ECO:0000256" key="5">
    <source>
        <dbReference type="ARBA" id="ARBA00022840"/>
    </source>
</evidence>
<dbReference type="PANTHER" id="PTHR43873">
    <property type="entry name" value="COBYRINATE A,C-DIAMIDE SYNTHASE"/>
    <property type="match status" value="1"/>
</dbReference>
<dbReference type="Gene3D" id="3.40.50.300">
    <property type="entry name" value="P-loop containing nucleotide triphosphate hydrolases"/>
    <property type="match status" value="1"/>
</dbReference>
<feature type="domain" description="CobB/CobQ-like glutamine amidotransferase" evidence="10">
    <location>
        <begin position="272"/>
        <end position="464"/>
    </location>
</feature>
<dbReference type="SUPFAM" id="SSF52317">
    <property type="entry name" value="Class I glutamine amidotransferase-like"/>
    <property type="match status" value="1"/>
</dbReference>
<comment type="caution">
    <text evidence="8">Lacks conserved residue(s) required for the propagation of feature annotation.</text>
</comment>
<evidence type="ECO:0000313" key="11">
    <source>
        <dbReference type="EMBL" id="MDV0447755.1"/>
    </source>
</evidence>
<dbReference type="RefSeq" id="WP_338100201.1">
    <property type="nucleotide sequence ID" value="NZ_JAWDKD010000023.1"/>
</dbReference>
<comment type="catalytic activity">
    <reaction evidence="8">
        <text>cob(II)yrinate + 2 L-glutamine + 2 ATP + 2 H2O = cob(II)yrinate a,c diamide + 2 L-glutamate + 2 ADP + 2 phosphate + 2 H(+)</text>
        <dbReference type="Rhea" id="RHEA:26289"/>
        <dbReference type="ChEBI" id="CHEBI:15377"/>
        <dbReference type="ChEBI" id="CHEBI:15378"/>
        <dbReference type="ChEBI" id="CHEBI:29985"/>
        <dbReference type="ChEBI" id="CHEBI:30616"/>
        <dbReference type="ChEBI" id="CHEBI:43474"/>
        <dbReference type="ChEBI" id="CHEBI:58359"/>
        <dbReference type="ChEBI" id="CHEBI:58537"/>
        <dbReference type="ChEBI" id="CHEBI:58894"/>
        <dbReference type="ChEBI" id="CHEBI:456216"/>
        <dbReference type="EC" id="6.3.5.11"/>
    </reaction>
</comment>
<comment type="similarity">
    <text evidence="8">Belongs to the CobB/CbiA family.</text>
</comment>
<evidence type="ECO:0000256" key="3">
    <source>
        <dbReference type="ARBA" id="ARBA00022598"/>
    </source>
</evidence>
<dbReference type="EMBL" id="JAWDKD010000023">
    <property type="protein sequence ID" value="MDV0447755.1"/>
    <property type="molecule type" value="Genomic_DNA"/>
</dbReference>
<feature type="domain" description="CobQ/CobB/MinD/ParA nucleotide binding" evidence="9">
    <location>
        <begin position="13"/>
        <end position="199"/>
    </location>
</feature>
<accession>A0AAE4ML01</accession>
<dbReference type="Proteomes" id="UP001271789">
    <property type="component" value="Unassembled WGS sequence"/>
</dbReference>
<evidence type="ECO:0000256" key="4">
    <source>
        <dbReference type="ARBA" id="ARBA00022741"/>
    </source>
</evidence>
<dbReference type="NCBIfam" id="NF002204">
    <property type="entry name" value="PRK01077.1"/>
    <property type="match status" value="1"/>
</dbReference>
<feature type="site" description="Increases nucleophilicity of active site Cys" evidence="8">
    <location>
        <position position="462"/>
    </location>
</feature>
<dbReference type="SUPFAM" id="SSF52540">
    <property type="entry name" value="P-loop containing nucleoside triphosphate hydrolases"/>
    <property type="match status" value="1"/>
</dbReference>
<dbReference type="Pfam" id="PF01656">
    <property type="entry name" value="CbiA"/>
    <property type="match status" value="1"/>
</dbReference>
<keyword evidence="12" id="KW-1185">Reference proteome</keyword>
<keyword evidence="5 8" id="KW-0067">ATP-binding</keyword>
<keyword evidence="3 8" id="KW-0436">Ligase</keyword>
<evidence type="ECO:0000256" key="8">
    <source>
        <dbReference type="HAMAP-Rule" id="MF_00027"/>
    </source>
</evidence>
<dbReference type="GO" id="GO:0042242">
    <property type="term" value="F:cobyrinic acid a,c-diamide synthase activity"/>
    <property type="evidence" value="ECO:0007669"/>
    <property type="project" value="UniProtKB-UniRule"/>
</dbReference>
<dbReference type="HAMAP" id="MF_00027">
    <property type="entry name" value="CobB_CbiA"/>
    <property type="match status" value="1"/>
</dbReference>
<dbReference type="EC" id="6.3.5.12" evidence="8"/>
<name>A0AAE4ML01_9EURY</name>
<dbReference type="AlphaFoldDB" id="A0AAE4ML01"/>
<keyword evidence="6 8" id="KW-0460">Magnesium</keyword>
<dbReference type="InterPro" id="IPR004484">
    <property type="entry name" value="CbiA/CobB_synth"/>
</dbReference>
<comment type="pathway">
    <text evidence="8">Cofactor biosynthesis; adenosylcobalamin biosynthesis; cob(II)yrinate a,c-diamide from sirohydrochlorin (anaerobic route): step 10/10.</text>
</comment>
<evidence type="ECO:0000256" key="6">
    <source>
        <dbReference type="ARBA" id="ARBA00022842"/>
    </source>
</evidence>
<dbReference type="EC" id="6.3.5.11" evidence="8"/>
<comment type="caution">
    <text evidence="11">The sequence shown here is derived from an EMBL/GenBank/DDBJ whole genome shotgun (WGS) entry which is preliminary data.</text>
</comment>
<keyword evidence="8" id="KW-0484">Methanogenesis</keyword>
<dbReference type="InterPro" id="IPR029062">
    <property type="entry name" value="Class_I_gatase-like"/>
</dbReference>
<evidence type="ECO:0000256" key="2">
    <source>
        <dbReference type="ARBA" id="ARBA00022573"/>
    </source>
</evidence>
<protein>
    <recommendedName>
        <fullName evidence="8">Cobyrinate a,c-diamide synthase</fullName>
        <ecNumber evidence="8">6.3.5.11</ecNumber>
    </recommendedName>
    <alternativeName>
        <fullName evidence="8">Cobyrinic acid a,c-diamide synthetase</fullName>
    </alternativeName>
    <alternativeName>
        <fullName evidence="8">Ni-sirohydrochlorin a,c-diamide synthase</fullName>
        <ecNumber evidence="8">6.3.5.12</ecNumber>
    </alternativeName>
    <alternativeName>
        <fullName evidence="8">Ni-sirohydrochlorin a,c-diamide synthetase</fullName>
    </alternativeName>
</protein>
<proteinExistence type="inferred from homology"/>
<gene>
    <name evidence="11" type="primary">cbiA_2</name>
    <name evidence="8" type="synonym">cbiA</name>
    <name evidence="8" type="synonym">cfbB</name>
    <name evidence="11" type="ORF">MsAg5_16690</name>
</gene>
<reference evidence="11" key="1">
    <citation type="submission" date="2023-06" db="EMBL/GenBank/DDBJ databases">
        <title>Genome sequence of Methanosarcinaceae archaeon Ag5.</title>
        <authorList>
            <person name="Protasov E."/>
            <person name="Platt K."/>
            <person name="Poehlein A."/>
            <person name="Daniel R."/>
            <person name="Brune A."/>
        </authorList>
    </citation>
    <scope>NUCLEOTIDE SEQUENCE</scope>
    <source>
        <strain evidence="11">Ag5</strain>
    </source>
</reference>
<evidence type="ECO:0000256" key="1">
    <source>
        <dbReference type="ARBA" id="ARBA00001946"/>
    </source>
</evidence>
<dbReference type="InterPro" id="IPR011698">
    <property type="entry name" value="GATase_3"/>
</dbReference>
<dbReference type="InterPro" id="IPR002586">
    <property type="entry name" value="CobQ/CobB/MinD/ParA_Nub-bd_dom"/>
</dbReference>
<dbReference type="Pfam" id="PF07685">
    <property type="entry name" value="GATase_3"/>
    <property type="match status" value="1"/>
</dbReference>
<dbReference type="NCBIfam" id="TIGR00379">
    <property type="entry name" value="cobB"/>
    <property type="match status" value="1"/>
</dbReference>
<keyword evidence="2 8" id="KW-0169">Cobalamin biosynthesis</keyword>
<sequence>MTTSEKSELVPRILISADRSSSGKTTISMGIMAALKGLGYTVQPFKVALDYIDPEYHTAITGRRSRNLDGYLMNPDEVVDVFSHACASVEKDGKSADIAVIEGVRGLFEGLDAYSDIGSTAQISKILKCPVILVINAKSMTRSCAALVSGFATFDPDVNIAGVILNNIGSIRHADKAVAAIESTTKIPVIGVVYRDPEMGFSMRELGLIPIPEGRKFHDGFFDKMGKIKDNVAENVDLEKLVDLAKTAGPIVPPKTSLFDKRADFDKIIHPKIGVAFDEAFNFYYPDNIDLMRAQGAEFVKFSPLNDIMIPDVDALYIGGGTPEIFAAKLAGNKTMKDSIKAASDAGMPIFGESAGMNYLSRTISIKSNSGCDIKFEMAGVLKAATVYGSGKRVVTYTNGTFEEDTPIGKTGESFIAHEFHHSILENISKEAEFAIQITRGVGIANKMDGLMVNNTIGTYTHYHGVSYKKFAENFVDSARKYRESRQNQQK</sequence>
<dbReference type="CDD" id="cd05388">
    <property type="entry name" value="CobB_N"/>
    <property type="match status" value="1"/>
</dbReference>
<evidence type="ECO:0000256" key="7">
    <source>
        <dbReference type="ARBA" id="ARBA00022962"/>
    </source>
</evidence>
<dbReference type="NCBIfam" id="NF033195">
    <property type="entry name" value="F430_CfbB"/>
    <property type="match status" value="1"/>
</dbReference>
<keyword evidence="4 8" id="KW-0547">Nucleotide-binding</keyword>
<evidence type="ECO:0000313" key="12">
    <source>
        <dbReference type="Proteomes" id="UP001271789"/>
    </source>
</evidence>
<comment type="function">
    <text evidence="8">Catalyzes the ATP-dependent amidation of the two carboxylate groups at positions a and c of cobyrinate, using either L-glutamine or ammonia as the nitrogen source. Involved in the biosynthesis of the unique nickel-containing tetrapyrrole coenzyme F430, the prosthetic group of methyl-coenzyme M reductase (MCR), which plays a key role in methanogenesis and anaerobic methane oxidation. Catalyzes the ATP-dependent amidation of the two carboxylate groups at positions a and c of Ni-sirohydrochlorin, using L-glutamine or ammonia as the nitrogen source.</text>
</comment>
<dbReference type="Gene3D" id="3.40.50.880">
    <property type="match status" value="1"/>
</dbReference>
<dbReference type="CDD" id="cd03130">
    <property type="entry name" value="GATase1_CobB"/>
    <property type="match status" value="1"/>
</dbReference>
<keyword evidence="7 8" id="KW-0315">Glutamine amidotransferase</keyword>
<dbReference type="GO" id="GO:0005524">
    <property type="term" value="F:ATP binding"/>
    <property type="evidence" value="ECO:0007669"/>
    <property type="project" value="UniProtKB-UniRule"/>
</dbReference>
<comment type="miscellaneous">
    <text evidence="8">The a and c carboxylates of cobyrinate and Ni-sirohydrochlorin are activated for nucleophilic attack via formation of a phosphorylated intermediate by ATP. CbiA catalyzes first the amidation of the c-carboxylate, and then that of the a-carboxylate.</text>
</comment>
<dbReference type="GO" id="GO:0015948">
    <property type="term" value="P:methanogenesis"/>
    <property type="evidence" value="ECO:0007669"/>
    <property type="project" value="UniProtKB-KW"/>
</dbReference>
<dbReference type="GO" id="GO:0009236">
    <property type="term" value="P:cobalamin biosynthetic process"/>
    <property type="evidence" value="ECO:0007669"/>
    <property type="project" value="UniProtKB-UniRule"/>
</dbReference>
<evidence type="ECO:0000259" key="10">
    <source>
        <dbReference type="Pfam" id="PF07685"/>
    </source>
</evidence>
<dbReference type="PROSITE" id="PS51274">
    <property type="entry name" value="GATASE_COBBQ"/>
    <property type="match status" value="1"/>
</dbReference>
<evidence type="ECO:0000259" key="9">
    <source>
        <dbReference type="Pfam" id="PF01656"/>
    </source>
</evidence>
<dbReference type="InterPro" id="IPR027417">
    <property type="entry name" value="P-loop_NTPase"/>
</dbReference>
<dbReference type="PANTHER" id="PTHR43873:SF1">
    <property type="entry name" value="COBYRINATE A,C-DIAMIDE SYNTHASE"/>
    <property type="match status" value="1"/>
</dbReference>
<comment type="domain">
    <text evidence="8">Comprises of two domains. The C-terminal domain contains the binding site for glutamine and catalyzes the hydrolysis of this substrate to glutamate and ammonia. The N-terminal domain is anticipated to bind ATP, and cobyrinate or Ni-sirohydrochlorin, and catalyzes the ultimate synthesis of the diamide product. The ammonia produced via the glutaminase domain is probably translocated to the adjacent domain via a molecular tunnel, where it reacts with an activated intermediate.</text>
</comment>